<evidence type="ECO:0000313" key="2">
    <source>
        <dbReference type="EMBL" id="KKL48855.1"/>
    </source>
</evidence>
<proteinExistence type="predicted"/>
<keyword evidence="1" id="KW-0472">Membrane</keyword>
<accession>A0A0F9EV78</accession>
<feature type="non-terminal residue" evidence="2">
    <location>
        <position position="1"/>
    </location>
</feature>
<gene>
    <name evidence="2" type="ORF">LCGC14_2321360</name>
</gene>
<name>A0A0F9EV78_9ZZZZ</name>
<dbReference type="AlphaFoldDB" id="A0A0F9EV78"/>
<reference evidence="2" key="1">
    <citation type="journal article" date="2015" name="Nature">
        <title>Complex archaea that bridge the gap between prokaryotes and eukaryotes.</title>
        <authorList>
            <person name="Spang A."/>
            <person name="Saw J.H."/>
            <person name="Jorgensen S.L."/>
            <person name="Zaremba-Niedzwiedzka K."/>
            <person name="Martijn J."/>
            <person name="Lind A.E."/>
            <person name="van Eijk R."/>
            <person name="Schleper C."/>
            <person name="Guy L."/>
            <person name="Ettema T.J."/>
        </authorList>
    </citation>
    <scope>NUCLEOTIDE SEQUENCE</scope>
</reference>
<comment type="caution">
    <text evidence="2">The sequence shown here is derived from an EMBL/GenBank/DDBJ whole genome shotgun (WGS) entry which is preliminary data.</text>
</comment>
<keyword evidence="1" id="KW-1133">Transmembrane helix</keyword>
<organism evidence="2">
    <name type="scientific">marine sediment metagenome</name>
    <dbReference type="NCBI Taxonomy" id="412755"/>
    <lineage>
        <taxon>unclassified sequences</taxon>
        <taxon>metagenomes</taxon>
        <taxon>ecological metagenomes</taxon>
    </lineage>
</organism>
<protein>
    <submittedName>
        <fullName evidence="2">Uncharacterized protein</fullName>
    </submittedName>
</protein>
<feature type="transmembrane region" description="Helical" evidence="1">
    <location>
        <begin position="261"/>
        <end position="280"/>
    </location>
</feature>
<sequence>FWTELTETLYMCTFHRDDSIMKVYSVGRSAGTVSELLSFGGGGDVGEPIVDSAEHGAYIYLHYNAYSGNPYSGVRRFDPVAVTWVEVLNYEDDKSSVGYGGGIAVAADGKLVASDGNNAYRSATGDNGDWDFDFDLTSFGNAFDSFDLCTNLDDGYIYGAQNDPDDASDPAIIVRTADGTWANSLVEDVTGDGMTSLCNEYDSTGAGVAMYAQRWSFFNANPSPEIWRKPAGGGAWAKDWSGPATNTYGGTYSQGVVFCRGAIFCLVQVFFGGVGIVTLFRRIAAENYREVKTWTPNYFVLETNAGAGPMCAAPNNLTKTHEV</sequence>
<keyword evidence="1" id="KW-0812">Transmembrane</keyword>
<evidence type="ECO:0000256" key="1">
    <source>
        <dbReference type="SAM" id="Phobius"/>
    </source>
</evidence>
<dbReference type="EMBL" id="LAZR01033171">
    <property type="protein sequence ID" value="KKL48855.1"/>
    <property type="molecule type" value="Genomic_DNA"/>
</dbReference>